<comment type="caution">
    <text evidence="3">The sequence shown here is derived from an EMBL/GenBank/DDBJ whole genome shotgun (WGS) entry which is preliminary data.</text>
</comment>
<sequence>MTTYAILAYDKLDGEAAARRQAKRAPHFERMKLAIGQGLIHFAGSMLAEDGRMMCSIVIGDFPDRAAVDAWVREEPYVENGAWDRIEVAPMFVAVKEGRITDDWQTLMARHLAQQAKAS</sequence>
<evidence type="ECO:0000313" key="3">
    <source>
        <dbReference type="EMBL" id="RAI57123.1"/>
    </source>
</evidence>
<dbReference type="OrthoDB" id="2293521at2"/>
<dbReference type="SUPFAM" id="SSF54909">
    <property type="entry name" value="Dimeric alpha+beta barrel"/>
    <property type="match status" value="1"/>
</dbReference>
<dbReference type="InterPro" id="IPR051807">
    <property type="entry name" value="Sec-metab_biosynth-assoc"/>
</dbReference>
<evidence type="ECO:0000313" key="4">
    <source>
        <dbReference type="Proteomes" id="UP000249065"/>
    </source>
</evidence>
<name>A0A327M4K6_9PROT</name>
<evidence type="ECO:0000259" key="2">
    <source>
        <dbReference type="Pfam" id="PF03795"/>
    </source>
</evidence>
<accession>A0A327M4K6</accession>
<gene>
    <name evidence="3" type="ORF">DOO78_20915</name>
</gene>
<dbReference type="InterPro" id="IPR011008">
    <property type="entry name" value="Dimeric_a/b-barrel"/>
</dbReference>
<evidence type="ECO:0000256" key="1">
    <source>
        <dbReference type="ARBA" id="ARBA00007689"/>
    </source>
</evidence>
<keyword evidence="4" id="KW-1185">Reference proteome</keyword>
<protein>
    <recommendedName>
        <fullName evidence="2">YCII-related domain-containing protein</fullName>
    </recommendedName>
</protein>
<dbReference type="InterPro" id="IPR005545">
    <property type="entry name" value="YCII"/>
</dbReference>
<dbReference type="EMBL" id="QLIX01000021">
    <property type="protein sequence ID" value="RAI57123.1"/>
    <property type="molecule type" value="Genomic_DNA"/>
</dbReference>
<dbReference type="PANTHER" id="PTHR33606">
    <property type="entry name" value="PROTEIN YCII"/>
    <property type="match status" value="1"/>
</dbReference>
<proteinExistence type="inferred from homology"/>
<feature type="domain" description="YCII-related" evidence="2">
    <location>
        <begin position="3"/>
        <end position="91"/>
    </location>
</feature>
<organism evidence="3 4">
    <name type="scientific">Roseicella frigidaeris</name>
    <dbReference type="NCBI Taxonomy" id="2230885"/>
    <lineage>
        <taxon>Bacteria</taxon>
        <taxon>Pseudomonadati</taxon>
        <taxon>Pseudomonadota</taxon>
        <taxon>Alphaproteobacteria</taxon>
        <taxon>Acetobacterales</taxon>
        <taxon>Roseomonadaceae</taxon>
        <taxon>Roseicella</taxon>
    </lineage>
</organism>
<dbReference type="RefSeq" id="WP_111471823.1">
    <property type="nucleotide sequence ID" value="NZ_QLIX01000021.1"/>
</dbReference>
<dbReference type="AlphaFoldDB" id="A0A327M4K6"/>
<comment type="similarity">
    <text evidence="1">Belongs to the YciI family.</text>
</comment>
<dbReference type="Gene3D" id="3.30.70.1060">
    <property type="entry name" value="Dimeric alpha+beta barrel"/>
    <property type="match status" value="1"/>
</dbReference>
<dbReference type="PANTHER" id="PTHR33606:SF3">
    <property type="entry name" value="PROTEIN YCII"/>
    <property type="match status" value="1"/>
</dbReference>
<reference evidence="4" key="1">
    <citation type="submission" date="2018-06" db="EMBL/GenBank/DDBJ databases">
        <authorList>
            <person name="Khan S.A."/>
        </authorList>
    </citation>
    <scope>NUCLEOTIDE SEQUENCE [LARGE SCALE GENOMIC DNA]</scope>
    <source>
        <strain evidence="4">DB-1506</strain>
    </source>
</reference>
<dbReference type="Pfam" id="PF03795">
    <property type="entry name" value="YCII"/>
    <property type="match status" value="1"/>
</dbReference>
<dbReference type="Proteomes" id="UP000249065">
    <property type="component" value="Unassembled WGS sequence"/>
</dbReference>